<sequence>MPTEDTEKTMNTAPASITITDVTVYSGRQWLEGRDVVVTDGIVTAIDASRGTSALGDPKAGSVDGSGAYLIPGFVNTHTHIQQSLMRGIAEGTPLLEWLLAVAEESVLITPEKAYTATVAASLEALRSGTTTLVEHMWPHPSSEVHDAVIRGLHDTGIRALLGRGVGDRSDPTRKWGFDPRLLQPLGDVLDHTDQIMRDVAGSRIDAAVAVPNPRSLTPEGMAQVREFAQARGLTVSIHLLETQTDNMMCTEHTGMGAVDFLDANDFLWDRVLAVHCVELDDRGQKVLAERGVGVSYNPVSNMRLGSGVAPVPSFLEAGLAVGLGVDGAASNDTQDMLETLRTGAYVQRATRARADLLGFGAMIDIATGGANSALGLPPRSGGVSVGDVADLTMIRFERDFGCLPVRDPGASILTTGTRQIVDTVLVAGEVVIRDGHSTRVDEAELISALSA</sequence>
<dbReference type="Gene3D" id="3.20.20.140">
    <property type="entry name" value="Metal-dependent hydrolases"/>
    <property type="match status" value="1"/>
</dbReference>
<dbReference type="GO" id="GO:0016810">
    <property type="term" value="F:hydrolase activity, acting on carbon-nitrogen (but not peptide) bonds"/>
    <property type="evidence" value="ECO:0007669"/>
    <property type="project" value="InterPro"/>
</dbReference>
<dbReference type="Gene3D" id="2.30.40.10">
    <property type="entry name" value="Urease, subunit C, domain 1"/>
    <property type="match status" value="1"/>
</dbReference>
<organism evidence="3">
    <name type="scientific">Nocardia globerula</name>
    <dbReference type="NCBI Taxonomy" id="1818"/>
    <lineage>
        <taxon>Bacteria</taxon>
        <taxon>Bacillati</taxon>
        <taxon>Actinomycetota</taxon>
        <taxon>Actinomycetes</taxon>
        <taxon>Mycobacteriales</taxon>
        <taxon>Nocardiaceae</taxon>
        <taxon>Nocardia</taxon>
    </lineage>
</organism>
<dbReference type="PANTHER" id="PTHR43794:SF11">
    <property type="entry name" value="AMIDOHYDROLASE-RELATED DOMAIN-CONTAINING PROTEIN"/>
    <property type="match status" value="1"/>
</dbReference>
<dbReference type="InterPro" id="IPR011059">
    <property type="entry name" value="Metal-dep_hydrolase_composite"/>
</dbReference>
<evidence type="ECO:0000313" key="3">
    <source>
        <dbReference type="EMBL" id="TYQ08540.1"/>
    </source>
</evidence>
<dbReference type="SUPFAM" id="SSF51556">
    <property type="entry name" value="Metallo-dependent hydrolases"/>
    <property type="match status" value="1"/>
</dbReference>
<keyword evidence="1" id="KW-0378">Hydrolase</keyword>
<dbReference type="EMBL" id="VNIQ01000001">
    <property type="protein sequence ID" value="TYQ08540.1"/>
    <property type="molecule type" value="Genomic_DNA"/>
</dbReference>
<reference evidence="3" key="1">
    <citation type="submission" date="2019-07" db="EMBL/GenBank/DDBJ databases">
        <title>Genomic Encyclopedia of Type Strains, Phase IV (KMG-IV): sequencing the most valuable type-strain genomes for metagenomic binning, comparative biology and taxonomic classification.</title>
        <authorList>
            <person name="Goeker M."/>
        </authorList>
    </citation>
    <scope>NUCLEOTIDE SEQUENCE</scope>
    <source>
        <strain evidence="3">DSM 44596</strain>
    </source>
</reference>
<dbReference type="PANTHER" id="PTHR43794">
    <property type="entry name" value="AMINOHYDROLASE SSNA-RELATED"/>
    <property type="match status" value="1"/>
</dbReference>
<dbReference type="Pfam" id="PF01979">
    <property type="entry name" value="Amidohydro_1"/>
    <property type="match status" value="1"/>
</dbReference>
<protein>
    <submittedName>
        <fullName evidence="3">5-methylthioadenosine/S-adenosylhomocysteine deaminase</fullName>
    </submittedName>
</protein>
<proteinExistence type="predicted"/>
<feature type="domain" description="Amidohydrolase-related" evidence="2">
    <location>
        <begin position="69"/>
        <end position="432"/>
    </location>
</feature>
<comment type="caution">
    <text evidence="3">The sequence shown here is derived from an EMBL/GenBank/DDBJ whole genome shotgun (WGS) entry which is preliminary data.</text>
</comment>
<accession>A0A652YYK3</accession>
<dbReference type="InterPro" id="IPR032466">
    <property type="entry name" value="Metal_Hydrolase"/>
</dbReference>
<name>A0A652YYK3_NOCGL</name>
<gene>
    <name evidence="3" type="ORF">FNL38_101913</name>
</gene>
<dbReference type="InterPro" id="IPR006680">
    <property type="entry name" value="Amidohydro-rel"/>
</dbReference>
<dbReference type="InterPro" id="IPR050287">
    <property type="entry name" value="MTA/SAH_deaminase"/>
</dbReference>
<evidence type="ECO:0000256" key="1">
    <source>
        <dbReference type="ARBA" id="ARBA00022801"/>
    </source>
</evidence>
<dbReference type="SUPFAM" id="SSF51338">
    <property type="entry name" value="Composite domain of metallo-dependent hydrolases"/>
    <property type="match status" value="1"/>
</dbReference>
<dbReference type="AlphaFoldDB" id="A0A652YYK3"/>
<evidence type="ECO:0000259" key="2">
    <source>
        <dbReference type="Pfam" id="PF01979"/>
    </source>
</evidence>